<evidence type="ECO:0000313" key="3">
    <source>
        <dbReference type="RefSeq" id="XP_030378453.1"/>
    </source>
</evidence>
<dbReference type="OrthoDB" id="642895at2759"/>
<dbReference type="RefSeq" id="XP_030378453.1">
    <property type="nucleotide sequence ID" value="XM_030522593.1"/>
</dbReference>
<dbReference type="GO" id="GO:0008017">
    <property type="term" value="F:microtubule binding"/>
    <property type="evidence" value="ECO:0007669"/>
    <property type="project" value="InterPro"/>
</dbReference>
<feature type="compositionally biased region" description="Polar residues" evidence="1">
    <location>
        <begin position="497"/>
        <end position="506"/>
    </location>
</feature>
<reference evidence="3" key="1">
    <citation type="submission" date="2025-08" db="UniProtKB">
        <authorList>
            <consortium name="RefSeq"/>
        </authorList>
    </citation>
    <scope>IDENTIFICATION</scope>
    <source>
        <strain evidence="3">11010-0011.00</strain>
        <tissue evidence="3">Whole body</tissue>
    </source>
</reference>
<dbReference type="PANTHER" id="PTHR19321:SF41">
    <property type="entry name" value="FASCETTO-RELATED"/>
    <property type="match status" value="1"/>
</dbReference>
<dbReference type="GO" id="GO:1990023">
    <property type="term" value="C:mitotic spindle midzone"/>
    <property type="evidence" value="ECO:0007669"/>
    <property type="project" value="TreeGrafter"/>
</dbReference>
<dbReference type="GO" id="GO:0051256">
    <property type="term" value="P:mitotic spindle midzone assembly"/>
    <property type="evidence" value="ECO:0007669"/>
    <property type="project" value="TreeGrafter"/>
</dbReference>
<proteinExistence type="predicted"/>
<dbReference type="Proteomes" id="UP000504634">
    <property type="component" value="Unplaced"/>
</dbReference>
<feature type="region of interest" description="Disordered" evidence="1">
    <location>
        <begin position="497"/>
        <end position="518"/>
    </location>
</feature>
<dbReference type="PANTHER" id="PTHR19321">
    <property type="entry name" value="PROTEIN REGULATOR OF CYTOKINESIS 1 PRC1-RELATED"/>
    <property type="match status" value="1"/>
</dbReference>
<accession>A0A6J2TTI0</accession>
<dbReference type="GeneID" id="115627050"/>
<organism evidence="2 3">
    <name type="scientific">Drosophila lebanonensis</name>
    <name type="common">Fruit fly</name>
    <name type="synonym">Scaptodrosophila lebanonensis</name>
    <dbReference type="NCBI Taxonomy" id="7225"/>
    <lineage>
        <taxon>Eukaryota</taxon>
        <taxon>Metazoa</taxon>
        <taxon>Ecdysozoa</taxon>
        <taxon>Arthropoda</taxon>
        <taxon>Hexapoda</taxon>
        <taxon>Insecta</taxon>
        <taxon>Pterygota</taxon>
        <taxon>Neoptera</taxon>
        <taxon>Endopterygota</taxon>
        <taxon>Diptera</taxon>
        <taxon>Brachycera</taxon>
        <taxon>Muscomorpha</taxon>
        <taxon>Ephydroidea</taxon>
        <taxon>Drosophilidae</taxon>
        <taxon>Scaptodrosophila</taxon>
    </lineage>
</organism>
<dbReference type="InterPro" id="IPR007145">
    <property type="entry name" value="MAP65_Ase1_PRC1"/>
</dbReference>
<keyword evidence="2" id="KW-1185">Reference proteome</keyword>
<evidence type="ECO:0000256" key="1">
    <source>
        <dbReference type="SAM" id="MobiDB-lite"/>
    </source>
</evidence>
<dbReference type="Gene3D" id="1.20.58.1520">
    <property type="match status" value="1"/>
</dbReference>
<sequence>MSDLYIPSQIMQMTSEQVNRLCELWWRMFGPETRESYLMKVYSNALSVYNEVFKESMERMQICESEIVTLRDEAADIMRLLNKSTNLGEKPSDMPLEIWRSTLDERIQEMRTELKQRRAEICDLLLLQDQLCQELDESPMTLQTDPLPPQADVDDFRNYLERLRVERDRRAKEFAKLRDEIKRHMQLLELQPPAGGSEDLLLNYVHLKLTPDAFSALQKLRKCYSEQVEELHSRIDDTRAKIHVMWERLQETDEVIKRQVCEAIDYTQSTYNLLKKELDRCEARRPTNLEIYIRQLRVEIKHWWKKTLSSDEERNRFKELKSNSFNEHLMVMHEQELENLKAFYYKYEELFELLTRRTDLWTLMKTLDSKPGDPKRFNNRGGQLLKEERDRNTIRVMLPKVEHKIKELVHIYMEREHQPFFVYGEDILERIAKDWTLRRLAKEQQSLARKPYSHNTTLKDTSSMTSSTLCVRGAVLEGGTSMLQFPDSPLAKRGLSSFKSTTSLRHSPSERLQQKTSKSCKTLSSTSALSINIQRLEVPRICVEFSNDIDVNPACAETANGDHNDKYGKWEILAEMSPSRLILGRNGKQVDESEV</sequence>
<dbReference type="AlphaFoldDB" id="A0A6J2TTI0"/>
<evidence type="ECO:0000313" key="2">
    <source>
        <dbReference type="Proteomes" id="UP000504634"/>
    </source>
</evidence>
<dbReference type="Pfam" id="PF03999">
    <property type="entry name" value="MAP65_ASE1"/>
    <property type="match status" value="1"/>
</dbReference>
<name>A0A6J2TTI0_DROLE</name>
<gene>
    <name evidence="3" type="primary">LOC115627050</name>
</gene>
<dbReference type="GO" id="GO:0005737">
    <property type="term" value="C:cytoplasm"/>
    <property type="evidence" value="ECO:0007669"/>
    <property type="project" value="TreeGrafter"/>
</dbReference>
<protein>
    <submittedName>
        <fullName evidence="3">Protein regulator of cytokinesis 1-like</fullName>
    </submittedName>
</protein>